<dbReference type="Proteomes" id="UP000287766">
    <property type="component" value="Unassembled WGS sequence"/>
</dbReference>
<gene>
    <name evidence="8" type="ORF">CWE22_11255</name>
</gene>
<dbReference type="InterPro" id="IPR042229">
    <property type="entry name" value="Listeria/Bacterioides_rpt_sf"/>
</dbReference>
<dbReference type="SUPFAM" id="SSF56925">
    <property type="entry name" value="OMPA-like"/>
    <property type="match status" value="1"/>
</dbReference>
<dbReference type="GO" id="GO:0009279">
    <property type="term" value="C:cell outer membrane"/>
    <property type="evidence" value="ECO:0007669"/>
    <property type="project" value="InterPro"/>
</dbReference>
<comment type="similarity">
    <text evidence="2">Belongs to the outer membrane OOP (TC 1.B.6) superfamily. OmpA family.</text>
</comment>
<accession>A0A7Z6ZRS1</accession>
<dbReference type="InterPro" id="IPR051172">
    <property type="entry name" value="Chlamydia_OmcB"/>
</dbReference>
<feature type="domain" description="DUF11" evidence="6">
    <location>
        <begin position="1209"/>
        <end position="1296"/>
    </location>
</feature>
<evidence type="ECO:0000259" key="7">
    <source>
        <dbReference type="Pfam" id="PF01389"/>
    </source>
</evidence>
<dbReference type="RefSeq" id="WP_169931594.1">
    <property type="nucleotide sequence ID" value="NZ_PIPR01000004.1"/>
</dbReference>
<feature type="signal peptide" evidence="5">
    <location>
        <begin position="1"/>
        <end position="23"/>
    </location>
</feature>
<dbReference type="Pfam" id="PF09479">
    <property type="entry name" value="Flg_new"/>
    <property type="match status" value="50"/>
</dbReference>
<dbReference type="EMBL" id="PIPR01000004">
    <property type="protein sequence ID" value="RUO38994.1"/>
    <property type="molecule type" value="Genomic_DNA"/>
</dbReference>
<evidence type="ECO:0000259" key="6">
    <source>
        <dbReference type="Pfam" id="PF01345"/>
    </source>
</evidence>
<keyword evidence="3" id="KW-0406">Ion transport</keyword>
<name>A0A7Z6ZRS1_9GAMM</name>
<dbReference type="Gene3D" id="2.40.160.20">
    <property type="match status" value="1"/>
</dbReference>
<feature type="domain" description="DUF11" evidence="6">
    <location>
        <begin position="1344"/>
        <end position="1453"/>
    </location>
</feature>
<evidence type="ECO:0000313" key="9">
    <source>
        <dbReference type="Proteomes" id="UP000287766"/>
    </source>
</evidence>
<evidence type="ECO:0000256" key="5">
    <source>
        <dbReference type="SAM" id="SignalP"/>
    </source>
</evidence>
<dbReference type="Pfam" id="PF01389">
    <property type="entry name" value="OmpA_membrane"/>
    <property type="match status" value="1"/>
</dbReference>
<dbReference type="InterPro" id="IPR013378">
    <property type="entry name" value="InlB-like_B-rpt"/>
</dbReference>
<dbReference type="Pfam" id="PF01345">
    <property type="entry name" value="DUF11"/>
    <property type="match status" value="4"/>
</dbReference>
<dbReference type="GO" id="GO:0046930">
    <property type="term" value="C:pore complex"/>
    <property type="evidence" value="ECO:0007669"/>
    <property type="project" value="UniProtKB-KW"/>
</dbReference>
<dbReference type="InterPro" id="IPR001434">
    <property type="entry name" value="OmcB-like_DUF11"/>
</dbReference>
<keyword evidence="3" id="KW-0812">Transmembrane</keyword>
<comment type="subcellular location">
    <subcellularLocation>
        <location evidence="1">Cell envelope</location>
    </subcellularLocation>
</comment>
<comment type="caution">
    <text evidence="8">The sequence shown here is derived from an EMBL/GenBank/DDBJ whole genome shotgun (WGS) entry which is preliminary data.</text>
</comment>
<reference evidence="9" key="1">
    <citation type="journal article" date="2018" name="Front. Microbiol.">
        <title>Genome-Based Analysis Reveals the Taxonomy and Diversity of the Family Idiomarinaceae.</title>
        <authorList>
            <person name="Liu Y."/>
            <person name="Lai Q."/>
            <person name="Shao Z."/>
        </authorList>
    </citation>
    <scope>NUCLEOTIDE SEQUENCE [LARGE SCALE GENOMIC DNA]</scope>
    <source>
        <strain evidence="9">KYW314</strain>
    </source>
</reference>
<dbReference type="NCBIfam" id="TIGR01451">
    <property type="entry name" value="B_ant_repeat"/>
    <property type="match status" value="3"/>
</dbReference>
<evidence type="ECO:0008006" key="10">
    <source>
        <dbReference type="Google" id="ProtNLM"/>
    </source>
</evidence>
<dbReference type="InterPro" id="IPR011250">
    <property type="entry name" value="OMP/PagP_B-barrel"/>
</dbReference>
<keyword evidence="3" id="KW-0813">Transport</keyword>
<sequence length="6221" mass="660153">MLKTIIKTTAALALVGSTVHVSADPFPPNWDNGSGAAVHFSPVAWPDEPANPQSCGDNCGDWKPYTRFQNSMNDLRNKDPSNGGTSPQSYVNVSSSCSDGDLPSIYYYLHQGPTPEQDVVMFRWRVESAPNTYATGPNTGSYGSSDPWSSALWSVLFDVDGTGYTSLAAHLDGSSGSPSTSIDKLVGIWSKNNNHSLDYVNDPSVIELAHNPTAFVGPTGKVMNFNGNNTPSESWPNGSGETEWDYGSTRAKLVSTSSCNEYFVDYQIPVSMLDASAEGGPKITRETPIAMLFCTANSLNNPFQKDCAISNNWTANSAKPAPFGDYISFNQEESYSQPIIKSLNADAPLTCPGSFELEAIVQDALALQNGEVVPSVKGVDFYYWYDQNSNGEADEPDGEWVKVPQSAALAEGSQNLWEASWDSTSLPKGRYLIGAQAVDDNSVVDTGMTPSGVDNRTFSYLTGDAANKIYIDGSWVTGQQAVFPHHSPGITPSASENWYANPAVSEQQIFLISTAINACGVSPAIEYSTSKSELAAGESTDFTVTITNPPTNISVDLDDIVVELPPGFTYTAASSVGTGGLPSTEPTVVGNQLTWANTSSLAAGTTATLDFSASATSTAGQYNSSVSTVSSFGLLESEPVALNVDGVRLSLDILPSSYSIVANGSSQLTYTIQYSNDSSLVLQDPTLEFVLPAGVTYVSCSGGDACSESSNTVTFGLPDLGSYDSGSVIVVITVPELWTSSSLNVTAELAAIAPDTSEVTKSASRKVSVSGYQIAGEPDMRVTKTANAVTVTPGSTVTYTLAYENVGTAAAENVVITDTLPIGVTYVSSSSSGVFSSGDVTWSIGTVNAGATGFVTLTVSAPDPYVGANPFVNSASIDWTNAAAPVSSNSSFVGVTGNTCNTYHYTGTKFNANPGNVYIAEALAAAPNGTVTEIPITVGGTDTEIASYVQDPAAVTSLEINGTIDSNMSIQRPSGGGVIVTVKAYLYTTSRGAELASGTVTRQGSDSSDVTVPLTFASGAFTIPKDARIEFVYLARSSNANQTRDVTLQFGGLVASVPTNSNAVICTQNPASLIISAAVEPDEIEAGSTETLTYSIDYANTGNDPAANAIVSASLPVGMTACEASTDGTTWSACSGATSHQFATIATVGSGASGTLYLRGSAPSGSAENDTLDFTASIVSDDTPSIGTTAQTSVIAAGGGGGETPNPELSLSIAASSTFIVPVETVNYTIKAVNTGNTTLENVVVTSTLPVADYFDYVSCTGCSVSGNELSWTIALIAAGTDQDLTFSAELNGTNLPAGISLLSHTADATADGSITAAANTIQLSVSGNPSLVADFTATPSTGLEPGDTVNYSLVIENDGNATATDVRATIPLANYLSLASDLTVSGGTALIDYANNRIIVTASSLEPAATINLSYSATIGEIPAGTTTITSNTKISAANAGQQTATNSVTASAAPILGVDIALDGSSAVPAAIVKSTTTGTVINVDRTVHFLIGQYVKFTGSGEIRRIVALNSNSITLNSSVTVTADEEIYGAVTADVNYRNTGNTLATSAELVVDLPVGLTFYSASPAATSDPGVNNTGSITWALGTLEADEGGTAQLILFSSGASGAQTVDVTLSEVAATDATDQATIAFGGITVEKTSTGSPIFAGDEIAYQITLSNSLGSAVGSVAVVDTLASGFSYKAGSATIDGVASEPSFDGSDTSFNVPSWSGLTVPAADSLVIAFTVEVSSDVGAGTYQNLIQTTVPSSVGLTDFDGLTKTTEDVSVVGADQGSISGFVYKRNGTASSFDAETDTLLSSVKMEIYQDGADCSNVYATDCRITYTDDNGEYQITVPTGEWFVRAVPGTGDLNNSWNLVFGTNDQPISVAAGGSYTDTKGYDEEVITYTVTFNDHLNQFIADDTVNHGDAATAPTPPARVGYTFAGWDTDFSAVTSDLTVTATYTLNTYTVTFDVGAGERTGGGALVQTIDHGSDATAPTVNAPAGSTFSGWDVGFTNVTSDLTVTAQYAVIQYTVRFLDWDGTVLKSETVNWGGAATAPGSPSRTGYAFTGWNPSDYSSITENTDITAQYSINQYTVAFEDFDGSALGTDTVDYNTAATAPSAPSRTGYTFTGWDTSFTNVTSNITVTAEYSIKQYTVTFNLNGGTRTGGGELTQTVNHGSAATAPVFDEPAGETFTGWSTTFTNVTSDLTVNALYDDVTLTVRFLDHDAEVLKTESVVYGSGATAPTDPSRTGYTFSGWSPADYSNITTDTDVTAQYSINQYTVTFEDFDGSELGTDTVDYDSAATAPADPTRIGYTFTGWDVTFTNVTADITVTAEYSIKQYTVTFNLNGGTRTGGGELTQTVNHGSAATAPVFDEPSGETFTGWSTTFTNVTSDLTVNALYDDVTLTVRFLDHDAEVLKTESVTYGSGATAPADPTRTGYTFAGWSPSDYSNITTDTDITAQYSINEYTVTFVDHDATELKVETVEHGSDATAPADPTRTGYTFTGWDTAFTNVTADITVTAEYDVNEYTVTFNLNGGTRTGGGELTQTVNHGAAATAPVFDEPAGETFTGWSATFTNVTSDLTVNALYDDVTLTVRFLDHDAEVLKTESVTYGSGATAPADPTRTGYTFTGWSPADYSNITSDTDVTAQYDINQYTVTFEDYNGTELGTDTVDYNTAATAPADPTRTGYTFTGWDTSFTNVTGDITVTAEYEINTYTVTFNLNGGTRTGGGELTQTVNHGAAATAPVFDEPAGETFTGWSATFTNVTSDLTVNALYDDVTLTVRFLDHDAEVLKTESVTYGSGATAPADPTRTGYTFTGWSPADYSNITTDTDITAQYDINQYTVTFEDYDGTELGTDTVDYNTAATAPADPTRTGYTFTGWDVTFTAVTSDITVTAEYDINQYTVTFEDFDGSELGTDTVDYNTAATAPADPTRTGYTFTGWDTSFTNVTGDITVTAEYEINTYSVTFNLNGGTRTGGGDLTQTVNHGAAATAPDFDEPAGETFTGWSTTFDNVTSDLTVNALYDDVTLTVRFLDHDAEVLKTESVTYGSGVTAPADPTRTGYTFTGWSPSDYSNITTDTDVTAQYDINQYTVTFEDFDGSELGTDTVDYNTAATAPADPTRTGYTFTGWDVTFTAVTSNITVTAEYEINTYTVTFNLNGGTRTGGGELTQTVNHGAAATAPVFDEPAGETFTGWSTTFDNVTSDLTVNAQYDDVTLTVRFLDHDGDVLKTETVTYGTGATAPADPTRTGYTFTGWSPGDYSNITTDTDVTAQYSINQYTVTFEDFDGSELGTDTVDYNTAAIAPADPTRTGYTFTGWDTAFTNVTADITVTAEYEINTYTVTFNLNGGTRTGGGELIQTVNHGSAATAPVFDGPAGETFTGWSTTFDNVTSDLTVNAQYDDVMLTVRFLGHDAEVLKTESVTYGSGATAPADPTRTGYTFTGWSPSDYSNITTDTDVTAQYDINQYTVTFEDFDGSELGTDTVDYNTAATAPADPTRTGYTFTGWDTSFTNVTGDITVTAEYEINTYTVTFNLNGGTRTGGGDLTQTVNHGSAATSPVFDEPAGETFTGWSTTFNNVTSDLTVNALYDDVTLTIRFLDYDGDVLKTETVTYGSGATAPADPIRTGYTFTDWSPADYSNITTDTDVTAQYSINQYTVTFEDYDGTELGTDTVDYNTAATAPADPTRTGYTFTGWDISFTNVTADITVTAEYEINTYTVTFNLNGGTRTGGGELTQTVNHGSAATAPVFDEPAGETFTSWSTTFDNVTSDLTVNALYDDVTLTVRFLDHDAEVLKTESVTYGSGATAPADPTRTGYTFTGWSPADYSNITTDTDVTAQYSINQYTVTFEDFDSSELGTDTVDYNTAATAPADPTRTGYTFTGWDTSFTNVTADITVTAEYDINTYTVTFNLNGGTRTGGGDLTQTVNHGSAATAPTFDEPAGETFTGWNTTFDNVTSDLTVNALYDDVTLTVRFLDHDAEVLKTESVTYGSGATAPADPSRTGYTFTGWSPADFSNITTATDVTAQYEINEYTVTFVDHDATELKVETVEHSSDATAPADPTRTGYTFTGWDTSFTNVTGDITVTAEYEINTYTVTFNLNGGTRTGGGDLAQTVNHGSAATAPTFDEPAGETFTGWSTTFDNVTSDLTVNALYDDVTNTVRFLDYDGGVLKTETVTFGSGATAPADPTRTGYTFTGWTPADYSNITTDTDVTAQYDINQYTVTFEDYDGGELATDTVDYNTAATAPADPTRTGYTFTGWDVTFTAVTSDITVTAEYEINTYKVTFNLNGGTRTGGGDLTQTVNHGSAAIAPTFDEPAGETFTAWSVAFDNVTSDLTVNALYDEVTNTVRFLDHDGDVLKTETVTFGSGATAPTDPTRTGYTFTGWSPADYSNITSDTDVTAQYEINEYTVTFVDHDATELKVETVEHSSDATAPTDPTRTGYTFIGWDTTFTNVTADLTVTAEYDINEYTVTFNLNGGTRTGGGELTQTVNHGAAATVPVFDEPAGETFTGWSTTFDNVTSNLIVDALYDDITNTVRFLDHDGNVLKTETVIYGTGATAPADPTRTGYTFTGWSPADFSNITTATDVTAQYEINDYTVTFVDHDATELKVETVAHGSDATAPADPTRTGYTFTGWDATFTSVTADLTVTAEYDINEYTVTFNLNGGTRTGGGELTQTIEHGSGATAPEFEVPEGKTFSGWSIEFSNITGDVTIEAQYDDIRLTVRFLDHDEAVLKTETVLYGTAATAPASPERNGYAFTGWSPADFSNITTDTDVSAQYSINSYTVTFEDHDGTELKVETVEHGSGASAPEEPTREGYTFTGWSVEYSEITADITIVAQYEINTYTVTFNLNGGERTGGGELVQTVEYSADAVAPEFDSPEGKVFTEWSLDFTNVTADITVDAQYDDIQLTVRFLDHDETVLKTETVTYGAAATAPSEPEREGYTFTGWSPTDFSNITEDMDVIAQYEINSYTVTFVSHEGDVVATEQVEYGGSATEPDYGAHASHTFTGWDTTFDVITEDIEVVAQCETVNLTVTFELNGGERSGGGELVQSVAYGNAAIAPDVEAPEGWKHTGWNVEFNNVTEDLTVTATYRFIPVGQDLVVQTDQDIALDIVPSVMGEDGYELSLEVISATSNGRVTVDGLTFNYQPNLDYVGPDSFTYTVTDSELTSRVYTVQIEVIPVDAGPIAEDDEYTVTRTPNDVYEFDVMENDSDPSGSPLIISHATASLGTVTIENGEGEQGIIQNGQVIGYATYNNDYLRFQAVEGYVGTIDLGYGIKNDRDQGDTAQVRLTIEGNPDDDLPVIVVPEDKTIDATALFTRVNLGNASATDRLGRPVPVSLVDGESMFPPGSNLAYWRAEDYDGNVSYASQGVRVNPLISISKDQLVIPGDEVTITAYLNGDHHDYPVVIPFTLSGTAEEWHHSLREGEFVIESGRQASITFEVYRGEPLTEDLTLNIQLDETMNLGPNGSSTILITDRNIAPEVDLAVVQSGERRPVLARDEGQVTVTAFPSDQNKQDRLSLDWEVPFEAEFAVTNDSFTFDAEAIEVGIYTVAVTVTDDGDPSLSSREFIYIDVRDSLPLLGDGDANGNLLPDSVDGWGDDNNNGIPNYLDPFGVCDVIPERLNEGELYAIEAEPSLCIRKGPIAMEVAMGALQVFMDDTDGENVVAAMAMVRELADGLVPEDEFYDNVGGIFDAMITELQTPGQTLRLAIPQRQPIPAGAVYRWLSPVNGWQTFSVTETNALFSTAGEPGFCPPPGSELWQPGLTEGHHCVQVQMADGSAEDADLLANRVALLVGGVAVEKTQNNPPIAQNDSVEMPWNSSIQIEPLSNDSDDDGDTLRITSASAPVGEVSILTDSELEYTAPENYAGEVEIDYSISDGNGGVASAVVVVKIVANQAPIAVDDSASTDDRTAIKVNILRNDSDPDGDALTLESITANYGSVEINEDQTITYTPRLKFAGEDILSYTINDGRGGTATAEVRITIKVVETIVVTNTSSKGGSMSAWIIAVMVLFGAVRTGLVRARQLSLIGFAALLSLPAMAHQHGDHQQANHHEQNPWQVRVQFGQAEAGGSDGDFISQLPANATLVDSDYSDTSMGIAIGYSFTERFAAELGYVDLGEAYATYQATTTNPEQVYQQLVGLQPILASGVTLGASYALIDTEKWILSVNGGLFVWESDLESQSATQVFRSSEDGSDLYFGLAAGLKLNKHWTLGVGYRSYQLDESINDLHATLSYRF</sequence>
<feature type="domain" description="Outer membrane protein OmpA-like transmembrane" evidence="7">
    <location>
        <begin position="6069"/>
        <end position="6216"/>
    </location>
</feature>
<keyword evidence="9" id="KW-1185">Reference proteome</keyword>
<feature type="chain" id="PRO_5031100384" description="DUF11 domain-containing protein" evidence="5">
    <location>
        <begin position="24"/>
        <end position="6221"/>
    </location>
</feature>
<feature type="region of interest" description="Disordered" evidence="4">
    <location>
        <begin position="71"/>
        <end position="93"/>
    </location>
</feature>
<dbReference type="Pfam" id="PF17963">
    <property type="entry name" value="Big_9"/>
    <property type="match status" value="3"/>
</dbReference>
<proteinExistence type="inferred from homology"/>
<dbReference type="Gene3D" id="2.60.40.4270">
    <property type="entry name" value="Listeria-Bacteroides repeat domain"/>
    <property type="match status" value="43"/>
</dbReference>
<feature type="domain" description="DUF11" evidence="6">
    <location>
        <begin position="779"/>
        <end position="889"/>
    </location>
</feature>
<protein>
    <recommendedName>
        <fullName evidence="10">DUF11 domain-containing protein</fullName>
    </recommendedName>
</protein>
<feature type="domain" description="DUF11" evidence="6">
    <location>
        <begin position="1636"/>
        <end position="1744"/>
    </location>
</feature>
<dbReference type="NCBIfam" id="NF012211">
    <property type="entry name" value="tand_rpt_95"/>
    <property type="match status" value="3"/>
</dbReference>
<evidence type="ECO:0000256" key="3">
    <source>
        <dbReference type="ARBA" id="ARBA00023114"/>
    </source>
</evidence>
<keyword evidence="3" id="KW-0626">Porin</keyword>
<organism evidence="8 9">
    <name type="scientific">Pseudidiomarina aestuarii</name>
    <dbReference type="NCBI Taxonomy" id="624146"/>
    <lineage>
        <taxon>Bacteria</taxon>
        <taxon>Pseudomonadati</taxon>
        <taxon>Pseudomonadota</taxon>
        <taxon>Gammaproteobacteria</taxon>
        <taxon>Alteromonadales</taxon>
        <taxon>Idiomarinaceae</taxon>
        <taxon>Pseudidiomarina</taxon>
    </lineage>
</organism>
<dbReference type="InterPro" id="IPR047589">
    <property type="entry name" value="DUF11_rpt"/>
</dbReference>
<dbReference type="GO" id="GO:0015288">
    <property type="term" value="F:porin activity"/>
    <property type="evidence" value="ECO:0007669"/>
    <property type="project" value="UniProtKB-KW"/>
</dbReference>
<dbReference type="PANTHER" id="PTHR34819">
    <property type="entry name" value="LARGE CYSTEINE-RICH PERIPLASMIC PROTEIN OMCB"/>
    <property type="match status" value="1"/>
</dbReference>
<evidence type="ECO:0000256" key="4">
    <source>
        <dbReference type="SAM" id="MobiDB-lite"/>
    </source>
</evidence>
<evidence type="ECO:0000256" key="1">
    <source>
        <dbReference type="ARBA" id="ARBA00004196"/>
    </source>
</evidence>
<evidence type="ECO:0000313" key="8">
    <source>
        <dbReference type="EMBL" id="RUO38994.1"/>
    </source>
</evidence>
<dbReference type="InterPro" id="IPR000498">
    <property type="entry name" value="OmpA-like_TM_dom"/>
</dbReference>
<evidence type="ECO:0000256" key="2">
    <source>
        <dbReference type="ARBA" id="ARBA00005710"/>
    </source>
</evidence>
<keyword evidence="5" id="KW-0732">Signal</keyword>